<evidence type="ECO:0000313" key="2">
    <source>
        <dbReference type="EMBL" id="PHO19589.1"/>
    </source>
</evidence>
<evidence type="ECO:0000313" key="3">
    <source>
        <dbReference type="EMBL" id="TYA38095.1"/>
    </source>
</evidence>
<dbReference type="RefSeq" id="WP_005538207.1">
    <property type="nucleotide sequence ID" value="NZ_CP012959.1"/>
</dbReference>
<dbReference type="OrthoDB" id="8596489at2"/>
<dbReference type="InterPro" id="IPR029058">
    <property type="entry name" value="AB_hydrolase_fold"/>
</dbReference>
<evidence type="ECO:0000313" key="5">
    <source>
        <dbReference type="Proteomes" id="UP000226080"/>
    </source>
</evidence>
<dbReference type="KEGG" id="aact:ACT75_08280"/>
<reference evidence="1 4" key="1">
    <citation type="submission" date="2015-10" db="EMBL/GenBank/DDBJ databases">
        <title>Tn-seq of a polymicrobial infection.</title>
        <authorList>
            <person name="Stacy A."/>
            <person name="Rumbaugh K.P."/>
            <person name="Whiteley M."/>
        </authorList>
    </citation>
    <scope>NUCLEOTIDE SEQUENCE [LARGE SCALE GENOMIC DNA]</scope>
    <source>
        <strain evidence="1 4">624</strain>
    </source>
</reference>
<organism evidence="3 6">
    <name type="scientific">Aggregatibacter actinomycetemcomitans</name>
    <name type="common">Actinobacillus actinomycetemcomitans</name>
    <name type="synonym">Haemophilus actinomycetemcomitans</name>
    <dbReference type="NCBI Taxonomy" id="714"/>
    <lineage>
        <taxon>Bacteria</taxon>
        <taxon>Pseudomonadati</taxon>
        <taxon>Pseudomonadota</taxon>
        <taxon>Gammaproteobacteria</taxon>
        <taxon>Pasteurellales</taxon>
        <taxon>Pasteurellaceae</taxon>
        <taxon>Aggregatibacter</taxon>
    </lineage>
</organism>
<reference evidence="3 6" key="3">
    <citation type="submission" date="2019-08" db="EMBL/GenBank/DDBJ databases">
        <title>Whole genome sequencing of Aggregatibacter actinomycetemcomitans cultured from blood stream infections in Denmark reveals a novel phylogenetic lineage expressing serotype a membrane O polysaccharide.</title>
        <authorList>
            <person name="Nedergaard S."/>
            <person name="Kobel C.M."/>
            <person name="Nielsen M.B."/>
            <person name="Moeller R.T."/>
            <person name="Jensen A.B."/>
            <person name="Noerskov-Lauritsen N."/>
        </authorList>
    </citation>
    <scope>NUCLEOTIDE SEQUENCE [LARGE SCALE GENOMIC DNA]</scope>
    <source>
        <strain evidence="3 6">PN_563</strain>
    </source>
</reference>
<dbReference type="EMBL" id="VSED01000040">
    <property type="protein sequence ID" value="TYA38095.1"/>
    <property type="molecule type" value="Genomic_DNA"/>
</dbReference>
<protein>
    <recommendedName>
        <fullName evidence="7">Alpha/beta hydrolase</fullName>
    </recommendedName>
</protein>
<sequence>MSDIKDKNSFTEYTVPEEKADVIFIGGAGDQESYYGIGPTDIISYAETELDIESARVGISYLINFSRISYNQAHGEENIKKLENKLTKGNLIYIIGHSLGAWNAAHLATILTNKGYTVKMLVTLDPVGTGVIVWGISGIYWKPETMPKAEKWINIRAESDKFFDMSDIIANLGGQWDIESGPTVNETVNTTHANTIAIFKNHYQQVFQL</sequence>
<dbReference type="Gene3D" id="3.40.50.1820">
    <property type="entry name" value="alpha/beta hydrolase"/>
    <property type="match status" value="1"/>
</dbReference>
<gene>
    <name evidence="1" type="ORF">ACT75_08280</name>
    <name evidence="2" type="ORF">CQR80_11405</name>
    <name evidence="3" type="ORF">FXB79_10530</name>
</gene>
<proteinExistence type="predicted"/>
<dbReference type="Proteomes" id="UP000226080">
    <property type="component" value="Unassembled WGS sequence"/>
</dbReference>
<evidence type="ECO:0008006" key="7">
    <source>
        <dbReference type="Google" id="ProtNLM"/>
    </source>
</evidence>
<name>A0A5D0EI40_AGGAC</name>
<dbReference type="Proteomes" id="UP000323012">
    <property type="component" value="Unassembled WGS sequence"/>
</dbReference>
<dbReference type="AlphaFoldDB" id="A0A5D0EI40"/>
<dbReference type="SUPFAM" id="SSF53474">
    <property type="entry name" value="alpha/beta-Hydrolases"/>
    <property type="match status" value="2"/>
</dbReference>
<evidence type="ECO:0000313" key="4">
    <source>
        <dbReference type="Proteomes" id="UP000072236"/>
    </source>
</evidence>
<reference evidence="2 5" key="2">
    <citation type="submission" date="2017-10" db="EMBL/GenBank/DDBJ databases">
        <title>Draft genome sequences of Aggregatibacter actinomycetemcomitans strains 310a and 310b.</title>
        <authorList>
            <person name="May A.C."/>
            <person name="Ohta H."/>
            <person name="Maeda H."/>
            <person name="Kokeguchi S."/>
            <person name="Cugini C."/>
        </authorList>
    </citation>
    <scope>NUCLEOTIDE SEQUENCE [LARGE SCALE GENOMIC DNA]</scope>
    <source>
        <strain evidence="2 5">310b</strain>
    </source>
</reference>
<evidence type="ECO:0000313" key="1">
    <source>
        <dbReference type="EMBL" id="AMQ94518.1"/>
    </source>
</evidence>
<evidence type="ECO:0000313" key="6">
    <source>
        <dbReference type="Proteomes" id="UP000323012"/>
    </source>
</evidence>
<accession>A0A5D0EI40</accession>
<dbReference type="EMBL" id="PCGW01000033">
    <property type="protein sequence ID" value="PHO19589.1"/>
    <property type="molecule type" value="Genomic_DNA"/>
</dbReference>
<dbReference type="Proteomes" id="UP000072236">
    <property type="component" value="Chromosome"/>
</dbReference>
<dbReference type="EMBL" id="CP012959">
    <property type="protein sequence ID" value="AMQ94518.1"/>
    <property type="molecule type" value="Genomic_DNA"/>
</dbReference>
<keyword evidence="5" id="KW-1185">Reference proteome</keyword>